<protein>
    <recommendedName>
        <fullName evidence="3">C2H2-type domain-containing protein</fullName>
    </recommendedName>
</protein>
<accession>A0ABY0VVP4</accession>
<name>A0ABY0VVP4_9PSED</name>
<gene>
    <name evidence="1" type="ORF">SAMN04490201_2894</name>
</gene>
<sequence>MGRPVWMPGEPCWAMDGPSRRAHGEGPERGPYARASLFGSFCGCLTKVPRRKGETIISVNRECRICTPCARCFAMRPQRCRVHIHSICHDFLRVPPLRRVTFSRRRKSNQKGLPYHTAASLRLGGSLTPALSWGHAATGHPWPIAAGAASSRATPITAPAFGLL</sequence>
<organism evidence="1 2">
    <name type="scientific">Pseudomonas psychrophila</name>
    <dbReference type="NCBI Taxonomy" id="122355"/>
    <lineage>
        <taxon>Bacteria</taxon>
        <taxon>Pseudomonadati</taxon>
        <taxon>Pseudomonadota</taxon>
        <taxon>Gammaproteobacteria</taxon>
        <taxon>Pseudomonadales</taxon>
        <taxon>Pseudomonadaceae</taxon>
        <taxon>Pseudomonas</taxon>
    </lineage>
</organism>
<proteinExistence type="predicted"/>
<keyword evidence="2" id="KW-1185">Reference proteome</keyword>
<evidence type="ECO:0000313" key="2">
    <source>
        <dbReference type="Proteomes" id="UP000182058"/>
    </source>
</evidence>
<evidence type="ECO:0000313" key="1">
    <source>
        <dbReference type="EMBL" id="SDU58709.1"/>
    </source>
</evidence>
<reference evidence="1 2" key="1">
    <citation type="submission" date="2016-10" db="EMBL/GenBank/DDBJ databases">
        <authorList>
            <person name="Varghese N."/>
            <person name="Submissions S."/>
        </authorList>
    </citation>
    <scope>NUCLEOTIDE SEQUENCE [LARGE SCALE GENOMIC DNA]</scope>
    <source>
        <strain evidence="1 2">BS3667</strain>
    </source>
</reference>
<evidence type="ECO:0008006" key="3">
    <source>
        <dbReference type="Google" id="ProtNLM"/>
    </source>
</evidence>
<dbReference type="Proteomes" id="UP000182058">
    <property type="component" value="Chromosome I"/>
</dbReference>
<dbReference type="EMBL" id="LT629795">
    <property type="protein sequence ID" value="SDU58709.1"/>
    <property type="molecule type" value="Genomic_DNA"/>
</dbReference>